<feature type="compositionally biased region" description="Basic and acidic residues" evidence="1">
    <location>
        <begin position="82"/>
        <end position="95"/>
    </location>
</feature>
<accession>A0A450TCD0</accession>
<proteinExistence type="predicted"/>
<protein>
    <submittedName>
        <fullName evidence="2">Uncharacterized protein</fullName>
    </submittedName>
</protein>
<dbReference type="AlphaFoldDB" id="A0A450TCD0"/>
<sequence length="144" mass="16858">MNSYIEESGNFGDFLAGNAESRSTYSRFQDDRPAQEIRQFIFDLQILNPPISDIRTMKPLISPLQLVNPRFFDLRIVNRKDSLSDRPDSRCRNGDDAPSGFSAETRERMREWIMERIEDDELLEIARERLSQKADAIEVDWDEL</sequence>
<organism evidence="2">
    <name type="scientific">Candidatus Kentrum sp. DK</name>
    <dbReference type="NCBI Taxonomy" id="2126562"/>
    <lineage>
        <taxon>Bacteria</taxon>
        <taxon>Pseudomonadati</taxon>
        <taxon>Pseudomonadota</taxon>
        <taxon>Gammaproteobacteria</taxon>
        <taxon>Candidatus Kentrum</taxon>
    </lineage>
</organism>
<reference evidence="2" key="1">
    <citation type="submission" date="2019-02" db="EMBL/GenBank/DDBJ databases">
        <authorList>
            <person name="Gruber-Vodicka R. H."/>
            <person name="Seah K. B. B."/>
        </authorList>
    </citation>
    <scope>NUCLEOTIDE SEQUENCE</scope>
    <source>
        <strain evidence="2">BECK_DK161</strain>
        <strain evidence="3">BECK_DK47</strain>
    </source>
</reference>
<feature type="region of interest" description="Disordered" evidence="1">
    <location>
        <begin position="82"/>
        <end position="104"/>
    </location>
</feature>
<dbReference type="EMBL" id="CAADEX010000288">
    <property type="protein sequence ID" value="VFJ70561.1"/>
    <property type="molecule type" value="Genomic_DNA"/>
</dbReference>
<evidence type="ECO:0000313" key="3">
    <source>
        <dbReference type="EMBL" id="VFJ70561.1"/>
    </source>
</evidence>
<dbReference type="EMBL" id="CAADEY010000118">
    <property type="protein sequence ID" value="VFJ64464.1"/>
    <property type="molecule type" value="Genomic_DNA"/>
</dbReference>
<name>A0A450TCD0_9GAMM</name>
<evidence type="ECO:0000256" key="1">
    <source>
        <dbReference type="SAM" id="MobiDB-lite"/>
    </source>
</evidence>
<evidence type="ECO:0000313" key="2">
    <source>
        <dbReference type="EMBL" id="VFJ64464.1"/>
    </source>
</evidence>
<gene>
    <name evidence="3" type="ORF">BECKDK2373B_GA0170837_12882</name>
    <name evidence="2" type="ORF">BECKDK2373C_GA0170839_111811</name>
</gene>